<dbReference type="Proteomes" id="UP000215361">
    <property type="component" value="Unassembled WGS sequence"/>
</dbReference>
<dbReference type="InterPro" id="IPR041881">
    <property type="entry name" value="PqqD_sf"/>
</dbReference>
<sequence length="114" mass="13695">MKRNKNFLEFIPEVNEKIEFYEKNELVYLKKKHNHIFDKIAQKMFFTPKESNIKLEGYGSDVFRMIDGKANIIEIGNKLKEKYGDEVEPLYERLSQFIQILYNNDIVKLKKKSE</sequence>
<comment type="caution">
    <text evidence="1">The sequence shown here is derived from an EMBL/GenBank/DDBJ whole genome shotgun (WGS) entry which is preliminary data.</text>
</comment>
<dbReference type="RefSeq" id="WP_060790416.1">
    <property type="nucleotide sequence ID" value="NZ_CAMPWK010000101.1"/>
</dbReference>
<evidence type="ECO:0000313" key="2">
    <source>
        <dbReference type="Proteomes" id="UP000215361"/>
    </source>
</evidence>
<proteinExistence type="predicted"/>
<dbReference type="AlphaFoldDB" id="A0A133N060"/>
<accession>A0A133N060</accession>
<gene>
    <name evidence="1" type="ORF">B9N56_07300</name>
</gene>
<name>A0A133N060_FINMA</name>
<dbReference type="Gene3D" id="1.10.10.1150">
    <property type="entry name" value="Coenzyme PQQ synthesis protein D (PqqD)"/>
    <property type="match status" value="1"/>
</dbReference>
<dbReference type="InterPro" id="IPR008792">
    <property type="entry name" value="PQQD"/>
</dbReference>
<dbReference type="Pfam" id="PF05402">
    <property type="entry name" value="PqqD"/>
    <property type="match status" value="1"/>
</dbReference>
<evidence type="ECO:0000313" key="1">
    <source>
        <dbReference type="EMBL" id="OXZ36980.1"/>
    </source>
</evidence>
<dbReference type="EMBL" id="NDYI01000021">
    <property type="protein sequence ID" value="OXZ36980.1"/>
    <property type="molecule type" value="Genomic_DNA"/>
</dbReference>
<organism evidence="1 2">
    <name type="scientific">Finegoldia magna</name>
    <name type="common">Peptostreptococcus magnus</name>
    <dbReference type="NCBI Taxonomy" id="1260"/>
    <lineage>
        <taxon>Bacteria</taxon>
        <taxon>Bacillati</taxon>
        <taxon>Bacillota</taxon>
        <taxon>Tissierellia</taxon>
        <taxon>Tissierellales</taxon>
        <taxon>Peptoniphilaceae</taxon>
        <taxon>Finegoldia</taxon>
    </lineage>
</organism>
<reference evidence="2" key="1">
    <citation type="submission" date="2017-04" db="EMBL/GenBank/DDBJ databases">
        <title>Finegoldia magna isolated from orthopedic joint implant-associated infections.</title>
        <authorList>
            <person name="Bjorklund S."/>
            <person name="Bruggemann H."/>
            <person name="Jensen A."/>
            <person name="Hellmark B."/>
            <person name="Soderquist B."/>
        </authorList>
    </citation>
    <scope>NUCLEOTIDE SEQUENCE [LARGE SCALE GENOMIC DNA]</scope>
    <source>
        <strain evidence="2">08T492</strain>
    </source>
</reference>
<protein>
    <submittedName>
        <fullName evidence="1">PqqD family protein</fullName>
    </submittedName>
</protein>